<feature type="region of interest" description="Disordered" evidence="6">
    <location>
        <begin position="418"/>
        <end position="689"/>
    </location>
</feature>
<sequence>MADDSNGDHKPEGEDDGLLASPSPSPTKLDVSNFQCPHPDCGRSYASKHGLDNHSRVHFTDNEKPFACPHPGCLSRYTNKRGVTRHFNLKHKDKSDWFNCPTAECDSSFFDERQLKLHQREHGLFRCTARHCAYEYTTEQELYDHRERNHTTSDLYEDRTSKRPPGASKKEDLSAQVSSGEETGDEIVVAENSTKPEFYGDEDNFENSSPFKTPTYGRGSRRGIKKRVSLNTEDCPARPNSKGWKCPKPGCTICRKVQFDLIAHWQEVHSDIPEPAHFEFVHGPKSSENTATPTFVVNDHRLGGQSTSVGQPARSGQEGASLSNANDGARELDSQQLDSQQQRGKGDDAAGNKNTNMNGLSVTNDAALTPSITSSRSPTRTNTQGRTPRSNNSHPIIPPPRHAPNLARAAINVLANSTGNLSGPAESPSINNRRKKATIGHPAQRIHARATEARRISPPPARSNQAAKSAVAFINTRMPPQRYSQVSSPASSRRASSRRASSVSSDEEEEEDEEEGLFVSPPDTTKNQTKGSRHVLGVRGFANMPLPRDQDSDEEDLRPSHVLRQERRAAAGKSVKPDHTREFLGAGRKIYGQPTKMGKSTKFFAARSTDSDDDSNFDGSELSSSGSSFGATETHRPGRRSTNHVNARASNSVPRRPSVNNGDPPRTPSPDLPRYQPYEVYGPDLNSPPPSYLIKSPGVIDRTLPYLSRPEDKTLPDVAAVQPDDLFDADDIFFSFRDMTPHEREVQDRLDAEKEAIRANAYGSGFRAPLHFDHCPYTAPICRAERAVWIAERLRLDVEEARGDESEDLEAPSRMDLDDDRRSGVDVEMTRTGRSATSKKRRATCSGPLREKRKYNWRDPFRKNKRRRGSLSGSTSRRASTRRSNSGGNSQIDGADEQEEVVAKSQRPIWAWSEAHGAVINTRKPVELVGPDALATEGSTTLPHLADRASATPSVGLDNLNASGALATAAGSAKASFVLSDG</sequence>
<reference evidence="8 9" key="1">
    <citation type="submission" date="2017-12" db="EMBL/GenBank/DDBJ databases">
        <title>Comparative genomics of Botrytis spp.</title>
        <authorList>
            <person name="Valero-Jimenez C.A."/>
            <person name="Tapia P."/>
            <person name="Veloso J."/>
            <person name="Silva-Moreno E."/>
            <person name="Staats M."/>
            <person name="Valdes J.H."/>
            <person name="Van Kan J.A.L."/>
        </authorList>
    </citation>
    <scope>NUCLEOTIDE SEQUENCE [LARGE SCALE GENOMIC DNA]</scope>
    <source>
        <strain evidence="8 9">Bh0001</strain>
    </source>
</reference>
<feature type="compositionally biased region" description="Basic and acidic residues" evidence="6">
    <location>
        <begin position="557"/>
        <end position="582"/>
    </location>
</feature>
<gene>
    <name evidence="8" type="ORF">BHYA_0139g00080</name>
</gene>
<evidence type="ECO:0000313" key="8">
    <source>
        <dbReference type="EMBL" id="TGO35962.1"/>
    </source>
</evidence>
<feature type="compositionally biased region" description="Basic residues" evidence="6">
    <location>
        <begin position="432"/>
        <end position="448"/>
    </location>
</feature>
<dbReference type="PANTHER" id="PTHR19818">
    <property type="entry name" value="ZINC FINGER PROTEIN ZIC AND GLI"/>
    <property type="match status" value="1"/>
</dbReference>
<keyword evidence="4" id="KW-0862">Zinc</keyword>
<dbReference type="PROSITE" id="PS50157">
    <property type="entry name" value="ZINC_FINGER_C2H2_2"/>
    <property type="match status" value="3"/>
</dbReference>
<dbReference type="GO" id="GO:0008270">
    <property type="term" value="F:zinc ion binding"/>
    <property type="evidence" value="ECO:0007669"/>
    <property type="project" value="UniProtKB-KW"/>
</dbReference>
<keyword evidence="2" id="KW-0677">Repeat</keyword>
<dbReference type="GO" id="GO:0005634">
    <property type="term" value="C:nucleus"/>
    <property type="evidence" value="ECO:0007669"/>
    <property type="project" value="UniProtKB-ARBA"/>
</dbReference>
<feature type="compositionally biased region" description="Low complexity" evidence="6">
    <location>
        <begin position="870"/>
        <end position="890"/>
    </location>
</feature>
<evidence type="ECO:0000256" key="2">
    <source>
        <dbReference type="ARBA" id="ARBA00022737"/>
    </source>
</evidence>
<dbReference type="GO" id="GO:0000981">
    <property type="term" value="F:DNA-binding transcription factor activity, RNA polymerase II-specific"/>
    <property type="evidence" value="ECO:0007669"/>
    <property type="project" value="TreeGrafter"/>
</dbReference>
<evidence type="ECO:0000256" key="6">
    <source>
        <dbReference type="SAM" id="MobiDB-lite"/>
    </source>
</evidence>
<evidence type="ECO:0000256" key="1">
    <source>
        <dbReference type="ARBA" id="ARBA00022723"/>
    </source>
</evidence>
<evidence type="ECO:0000256" key="4">
    <source>
        <dbReference type="ARBA" id="ARBA00022833"/>
    </source>
</evidence>
<dbReference type="SMART" id="SM00355">
    <property type="entry name" value="ZnF_C2H2"/>
    <property type="match status" value="5"/>
</dbReference>
<feature type="compositionally biased region" description="Low complexity" evidence="6">
    <location>
        <begin position="369"/>
        <end position="381"/>
    </location>
</feature>
<feature type="compositionally biased region" description="Basic and acidic residues" evidence="6">
    <location>
        <begin position="1"/>
        <end position="12"/>
    </location>
</feature>
<feature type="domain" description="C2H2-type" evidence="7">
    <location>
        <begin position="98"/>
        <end position="122"/>
    </location>
</feature>
<feature type="compositionally biased region" description="Polar residues" evidence="6">
    <location>
        <begin position="643"/>
        <end position="661"/>
    </location>
</feature>
<feature type="region of interest" description="Disordered" evidence="6">
    <location>
        <begin position="801"/>
        <end position="901"/>
    </location>
</feature>
<evidence type="ECO:0000256" key="3">
    <source>
        <dbReference type="ARBA" id="ARBA00022771"/>
    </source>
</evidence>
<keyword evidence="9" id="KW-1185">Reference proteome</keyword>
<feature type="compositionally biased region" description="Basic and acidic residues" evidence="6">
    <location>
        <begin position="811"/>
        <end position="831"/>
    </location>
</feature>
<evidence type="ECO:0000259" key="7">
    <source>
        <dbReference type="PROSITE" id="PS50157"/>
    </source>
</evidence>
<protein>
    <recommendedName>
        <fullName evidence="7">C2H2-type domain-containing protein</fullName>
    </recommendedName>
</protein>
<feature type="region of interest" description="Disordered" evidence="6">
    <location>
        <begin position="1"/>
        <end position="33"/>
    </location>
</feature>
<dbReference type="AlphaFoldDB" id="A0A4Z1GKF9"/>
<evidence type="ECO:0000256" key="5">
    <source>
        <dbReference type="PROSITE-ProRule" id="PRU00042"/>
    </source>
</evidence>
<feature type="compositionally biased region" description="Low complexity" evidence="6">
    <location>
        <begin position="486"/>
        <end position="504"/>
    </location>
</feature>
<name>A0A4Z1GKF9_9HELO</name>
<evidence type="ECO:0000313" key="9">
    <source>
        <dbReference type="Proteomes" id="UP000297814"/>
    </source>
</evidence>
<feature type="compositionally biased region" description="Basic and acidic residues" evidence="6">
    <location>
        <begin position="144"/>
        <end position="161"/>
    </location>
</feature>
<feature type="domain" description="C2H2-type" evidence="7">
    <location>
        <begin position="34"/>
        <end position="63"/>
    </location>
</feature>
<dbReference type="EMBL" id="PQXK01000139">
    <property type="protein sequence ID" value="TGO35962.1"/>
    <property type="molecule type" value="Genomic_DNA"/>
</dbReference>
<dbReference type="InterPro" id="IPR050329">
    <property type="entry name" value="GLI_C2H2-zinc-finger"/>
</dbReference>
<feature type="region of interest" description="Disordered" evidence="6">
    <location>
        <begin position="298"/>
        <end position="403"/>
    </location>
</feature>
<proteinExistence type="predicted"/>
<dbReference type="PANTHER" id="PTHR19818:SF139">
    <property type="entry name" value="PAIR-RULE PROTEIN ODD-PAIRED"/>
    <property type="match status" value="1"/>
</dbReference>
<feature type="domain" description="C2H2-type" evidence="7">
    <location>
        <begin position="125"/>
        <end position="155"/>
    </location>
</feature>
<dbReference type="InterPro" id="IPR013087">
    <property type="entry name" value="Znf_C2H2_type"/>
</dbReference>
<keyword evidence="3 5" id="KW-0863">Zinc-finger</keyword>
<feature type="compositionally biased region" description="Polar residues" evidence="6">
    <location>
        <begin position="382"/>
        <end position="394"/>
    </location>
</feature>
<accession>A0A4Z1GKF9</accession>
<feature type="compositionally biased region" description="Polar residues" evidence="6">
    <location>
        <begin position="352"/>
        <end position="366"/>
    </location>
</feature>
<feature type="region of interest" description="Disordered" evidence="6">
    <location>
        <begin position="144"/>
        <end position="225"/>
    </location>
</feature>
<dbReference type="GO" id="GO:0000978">
    <property type="term" value="F:RNA polymerase II cis-regulatory region sequence-specific DNA binding"/>
    <property type="evidence" value="ECO:0007669"/>
    <property type="project" value="TreeGrafter"/>
</dbReference>
<organism evidence="8 9">
    <name type="scientific">Botrytis hyacinthi</name>
    <dbReference type="NCBI Taxonomy" id="278943"/>
    <lineage>
        <taxon>Eukaryota</taxon>
        <taxon>Fungi</taxon>
        <taxon>Dikarya</taxon>
        <taxon>Ascomycota</taxon>
        <taxon>Pezizomycotina</taxon>
        <taxon>Leotiomycetes</taxon>
        <taxon>Helotiales</taxon>
        <taxon>Sclerotiniaceae</taxon>
        <taxon>Botrytis</taxon>
    </lineage>
</organism>
<dbReference type="GO" id="GO:0010557">
    <property type="term" value="P:positive regulation of macromolecule biosynthetic process"/>
    <property type="evidence" value="ECO:0007669"/>
    <property type="project" value="UniProtKB-ARBA"/>
</dbReference>
<dbReference type="Gene3D" id="3.30.160.60">
    <property type="entry name" value="Classic Zinc Finger"/>
    <property type="match status" value="1"/>
</dbReference>
<dbReference type="PROSITE" id="PS00028">
    <property type="entry name" value="ZINC_FINGER_C2H2_1"/>
    <property type="match status" value="3"/>
</dbReference>
<comment type="caution">
    <text evidence="8">The sequence shown here is derived from an EMBL/GenBank/DDBJ whole genome shotgun (WGS) entry which is preliminary data.</text>
</comment>
<feature type="compositionally biased region" description="Acidic residues" evidence="6">
    <location>
        <begin position="505"/>
        <end position="516"/>
    </location>
</feature>
<keyword evidence="1" id="KW-0479">Metal-binding</keyword>
<feature type="compositionally biased region" description="Low complexity" evidence="6">
    <location>
        <begin position="617"/>
        <end position="630"/>
    </location>
</feature>
<dbReference type="Proteomes" id="UP000297814">
    <property type="component" value="Unassembled WGS sequence"/>
</dbReference>